<dbReference type="PANTHER" id="PTHR24214:SF38">
    <property type="entry name" value="PDZ AND LIM DOMAIN PROTEIN ZASP-RELATED"/>
    <property type="match status" value="1"/>
</dbReference>
<keyword evidence="2 4" id="KW-0862">Zinc</keyword>
<dbReference type="InterPro" id="IPR001660">
    <property type="entry name" value="SAM"/>
</dbReference>
<evidence type="ECO:0000259" key="7">
    <source>
        <dbReference type="PROSITE" id="PS50105"/>
    </source>
</evidence>
<dbReference type="PROSITE" id="PS50023">
    <property type="entry name" value="LIM_DOMAIN_2"/>
    <property type="match status" value="2"/>
</dbReference>
<dbReference type="SMART" id="SM00132">
    <property type="entry name" value="LIM"/>
    <property type="match status" value="2"/>
</dbReference>
<dbReference type="GeneID" id="5891671"/>
<sequence length="372" mass="42319">MQAEMKRSIEAVKQSLRPSAPYCVLCDEAIFHTAVSAQGLGLLHPACFRCAQCDDELDGKPYHVRSGEALCTTCFKNRATPGLDCDTDQEAFRCDECNLPILDEEDFLYVKGHIRHRDCCRCSICSCLLTEGSKAVECNGRLACLAHDRLSTYSLDEQGITLDVEQPVLRRHHRAISPMYESAEEAYRRKSYRISRDETIFENIFLSEDEDEEETDDFAEYSAVSMLRRELTPPPLPMGRAPIREWLAALELEHYTINFVENEFLSWQALWDVSDQDLKSIGITSSEDRDRICNALRPLSLASRLSQSRKPSVKRSSIKRRESRLTPDEDVSIRIKHLELRAKLAEQRAEAAEQRAQAAEARLQMTAVTAHS</sequence>
<proteinExistence type="predicted"/>
<dbReference type="Pfam" id="PF00412">
    <property type="entry name" value="LIM"/>
    <property type="match status" value="1"/>
</dbReference>
<gene>
    <name evidence="8" type="ORF">MONBRDRAFT_26008</name>
</gene>
<dbReference type="SMART" id="SM00454">
    <property type="entry name" value="SAM"/>
    <property type="match status" value="1"/>
</dbReference>
<dbReference type="EMBL" id="CH991553">
    <property type="protein sequence ID" value="EDQ88740.1"/>
    <property type="molecule type" value="Genomic_DNA"/>
</dbReference>
<dbReference type="PROSITE" id="PS00478">
    <property type="entry name" value="LIM_DOMAIN_1"/>
    <property type="match status" value="1"/>
</dbReference>
<keyword evidence="3 4" id="KW-0440">LIM domain</keyword>
<dbReference type="InterPro" id="IPR001781">
    <property type="entry name" value="Znf_LIM"/>
</dbReference>
<feature type="domain" description="LIM zinc-binding" evidence="6">
    <location>
        <begin position="21"/>
        <end position="81"/>
    </location>
</feature>
<evidence type="ECO:0000259" key="6">
    <source>
        <dbReference type="PROSITE" id="PS50023"/>
    </source>
</evidence>
<keyword evidence="9" id="KW-1185">Reference proteome</keyword>
<dbReference type="GO" id="GO:0046872">
    <property type="term" value="F:metal ion binding"/>
    <property type="evidence" value="ECO:0007669"/>
    <property type="project" value="UniProtKB-KW"/>
</dbReference>
<dbReference type="PROSITE" id="PS50105">
    <property type="entry name" value="SAM_DOMAIN"/>
    <property type="match status" value="1"/>
</dbReference>
<dbReference type="Gene3D" id="1.10.150.50">
    <property type="entry name" value="Transcription Factor, Ets-1"/>
    <property type="match status" value="1"/>
</dbReference>
<name>A9V138_MONBE</name>
<evidence type="ECO:0000256" key="2">
    <source>
        <dbReference type="ARBA" id="ARBA00022833"/>
    </source>
</evidence>
<dbReference type="InParanoid" id="A9V138"/>
<dbReference type="SUPFAM" id="SSF57716">
    <property type="entry name" value="Glucocorticoid receptor-like (DNA-binding domain)"/>
    <property type="match status" value="1"/>
</dbReference>
<dbReference type="CDD" id="cd08368">
    <property type="entry name" value="LIM"/>
    <property type="match status" value="1"/>
</dbReference>
<dbReference type="eggNOG" id="KOG1703">
    <property type="taxonomic scope" value="Eukaryota"/>
</dbReference>
<feature type="domain" description="SAM" evidence="7">
    <location>
        <begin position="243"/>
        <end position="302"/>
    </location>
</feature>
<dbReference type="PANTHER" id="PTHR24214">
    <property type="entry name" value="PDZ AND LIM DOMAIN PROTEIN ZASP"/>
    <property type="match status" value="1"/>
</dbReference>
<dbReference type="SUPFAM" id="SSF47769">
    <property type="entry name" value="SAM/Pointed domain"/>
    <property type="match status" value="1"/>
</dbReference>
<dbReference type="InterPro" id="IPR050604">
    <property type="entry name" value="PDZ-LIM_domain"/>
</dbReference>
<feature type="coiled-coil region" evidence="5">
    <location>
        <begin position="335"/>
        <end position="369"/>
    </location>
</feature>
<keyword evidence="1 4" id="KW-0479">Metal-binding</keyword>
<reference evidence="8 9" key="1">
    <citation type="journal article" date="2008" name="Nature">
        <title>The genome of the choanoflagellate Monosiga brevicollis and the origin of metazoans.</title>
        <authorList>
            <consortium name="JGI Sequencing"/>
            <person name="King N."/>
            <person name="Westbrook M.J."/>
            <person name="Young S.L."/>
            <person name="Kuo A."/>
            <person name="Abedin M."/>
            <person name="Chapman J."/>
            <person name="Fairclough S."/>
            <person name="Hellsten U."/>
            <person name="Isogai Y."/>
            <person name="Letunic I."/>
            <person name="Marr M."/>
            <person name="Pincus D."/>
            <person name="Putnam N."/>
            <person name="Rokas A."/>
            <person name="Wright K.J."/>
            <person name="Zuzow R."/>
            <person name="Dirks W."/>
            <person name="Good M."/>
            <person name="Goodstein D."/>
            <person name="Lemons D."/>
            <person name="Li W."/>
            <person name="Lyons J.B."/>
            <person name="Morris A."/>
            <person name="Nichols S."/>
            <person name="Richter D.J."/>
            <person name="Salamov A."/>
            <person name="Bork P."/>
            <person name="Lim W.A."/>
            <person name="Manning G."/>
            <person name="Miller W.T."/>
            <person name="McGinnis W."/>
            <person name="Shapiro H."/>
            <person name="Tjian R."/>
            <person name="Grigoriev I.V."/>
            <person name="Rokhsar D."/>
        </authorList>
    </citation>
    <scope>NUCLEOTIDE SEQUENCE [LARGE SCALE GENOMIC DNA]</scope>
    <source>
        <strain evidence="9">MX1 / ATCC 50154</strain>
    </source>
</reference>
<accession>A9V138</accession>
<dbReference type="InterPro" id="IPR013761">
    <property type="entry name" value="SAM/pointed_sf"/>
</dbReference>
<dbReference type="Proteomes" id="UP000001357">
    <property type="component" value="Unassembled WGS sequence"/>
</dbReference>
<dbReference type="AlphaFoldDB" id="A9V138"/>
<evidence type="ECO:0000256" key="1">
    <source>
        <dbReference type="ARBA" id="ARBA00022723"/>
    </source>
</evidence>
<dbReference type="STRING" id="81824.A9V138"/>
<evidence type="ECO:0008006" key="10">
    <source>
        <dbReference type="Google" id="ProtNLM"/>
    </source>
</evidence>
<evidence type="ECO:0000256" key="4">
    <source>
        <dbReference type="PROSITE-ProRule" id="PRU00125"/>
    </source>
</evidence>
<evidence type="ECO:0000256" key="3">
    <source>
        <dbReference type="ARBA" id="ARBA00023038"/>
    </source>
</evidence>
<protein>
    <recommendedName>
        <fullName evidence="10">SAM domain-containing protein</fullName>
    </recommendedName>
</protein>
<evidence type="ECO:0000256" key="5">
    <source>
        <dbReference type="SAM" id="Coils"/>
    </source>
</evidence>
<dbReference type="RefSeq" id="XP_001746353.1">
    <property type="nucleotide sequence ID" value="XM_001746301.1"/>
</dbReference>
<dbReference type="Gene3D" id="2.10.110.10">
    <property type="entry name" value="Cysteine Rich Protein"/>
    <property type="match status" value="2"/>
</dbReference>
<evidence type="ECO:0000313" key="9">
    <source>
        <dbReference type="Proteomes" id="UP000001357"/>
    </source>
</evidence>
<evidence type="ECO:0000313" key="8">
    <source>
        <dbReference type="EMBL" id="EDQ88740.1"/>
    </source>
</evidence>
<dbReference type="KEGG" id="mbr:MONBRDRAFT_26008"/>
<dbReference type="Pfam" id="PF00536">
    <property type="entry name" value="SAM_1"/>
    <property type="match status" value="1"/>
</dbReference>
<feature type="domain" description="LIM zinc-binding" evidence="6">
    <location>
        <begin position="92"/>
        <end position="155"/>
    </location>
</feature>
<organism evidence="8 9">
    <name type="scientific">Monosiga brevicollis</name>
    <name type="common">Choanoflagellate</name>
    <dbReference type="NCBI Taxonomy" id="81824"/>
    <lineage>
        <taxon>Eukaryota</taxon>
        <taxon>Choanoflagellata</taxon>
        <taxon>Craspedida</taxon>
        <taxon>Salpingoecidae</taxon>
        <taxon>Monosiga</taxon>
    </lineage>
</organism>
<keyword evidence="5" id="KW-0175">Coiled coil</keyword>
<dbReference type="CDD" id="cd09487">
    <property type="entry name" value="SAM_superfamily"/>
    <property type="match status" value="1"/>
</dbReference>